<evidence type="ECO:0000256" key="1">
    <source>
        <dbReference type="ARBA" id="ARBA00004123"/>
    </source>
</evidence>
<dbReference type="PROSITE" id="PS50071">
    <property type="entry name" value="HOMEOBOX_2"/>
    <property type="match status" value="1"/>
</dbReference>
<dbReference type="eggNOG" id="KOG0486">
    <property type="taxonomic scope" value="Eukaryota"/>
</dbReference>
<organism evidence="10">
    <name type="scientific">Candida tenuis (strain ATCC 10573 / BCRC 21748 / CBS 615 / JCM 9827 / NBRC 10315 / NRRL Y-1498 / VKM Y-70)</name>
    <name type="common">Yeast</name>
    <name type="synonym">Yamadazyma tenuis</name>
    <dbReference type="NCBI Taxonomy" id="590646"/>
    <lineage>
        <taxon>Eukaryota</taxon>
        <taxon>Fungi</taxon>
        <taxon>Dikarya</taxon>
        <taxon>Ascomycota</taxon>
        <taxon>Saccharomycotina</taxon>
        <taxon>Pichiomycetes</taxon>
        <taxon>Debaryomycetaceae</taxon>
        <taxon>Yamadazyma</taxon>
    </lineage>
</organism>
<protein>
    <submittedName>
        <fullName evidence="9">Homeobox-domain-containing protein</fullName>
    </submittedName>
</protein>
<dbReference type="GO" id="GO:0005634">
    <property type="term" value="C:nucleus"/>
    <property type="evidence" value="ECO:0007669"/>
    <property type="project" value="UniProtKB-SubCell"/>
</dbReference>
<dbReference type="GO" id="GO:0000981">
    <property type="term" value="F:DNA-binding transcription factor activity, RNA polymerase II-specific"/>
    <property type="evidence" value="ECO:0007669"/>
    <property type="project" value="InterPro"/>
</dbReference>
<keyword evidence="2 5" id="KW-0238">DNA-binding</keyword>
<feature type="compositionally biased region" description="Polar residues" evidence="7">
    <location>
        <begin position="115"/>
        <end position="126"/>
    </location>
</feature>
<accession>G3B027</accession>
<dbReference type="CDD" id="cd00086">
    <property type="entry name" value="homeodomain"/>
    <property type="match status" value="1"/>
</dbReference>
<feature type="compositionally biased region" description="Basic residues" evidence="7">
    <location>
        <begin position="103"/>
        <end position="113"/>
    </location>
</feature>
<dbReference type="GeneID" id="18249392"/>
<reference evidence="9 10" key="1">
    <citation type="journal article" date="2011" name="Proc. Natl. Acad. Sci. U.S.A.">
        <title>Comparative genomics of xylose-fermenting fungi for enhanced biofuel production.</title>
        <authorList>
            <person name="Wohlbach D.J."/>
            <person name="Kuo A."/>
            <person name="Sato T.K."/>
            <person name="Potts K.M."/>
            <person name="Salamov A.A."/>
            <person name="LaButti K.M."/>
            <person name="Sun H."/>
            <person name="Clum A."/>
            <person name="Pangilinan J.L."/>
            <person name="Lindquist E.A."/>
            <person name="Lucas S."/>
            <person name="Lapidus A."/>
            <person name="Jin M."/>
            <person name="Gunawan C."/>
            <person name="Balan V."/>
            <person name="Dale B.E."/>
            <person name="Jeffries T.W."/>
            <person name="Zinkel R."/>
            <person name="Barry K.W."/>
            <person name="Grigoriev I.V."/>
            <person name="Gasch A.P."/>
        </authorList>
    </citation>
    <scope>NUCLEOTIDE SEQUENCE [LARGE SCALE GENOMIC DNA]</scope>
    <source>
        <strain evidence="10">ATCC 10573 / BCRC 21748 / CBS 615 / JCM 9827 / NBRC 10315 / NRRL Y-1498 / VKM Y-70</strain>
    </source>
</reference>
<dbReference type="AlphaFoldDB" id="G3B027"/>
<dbReference type="Gene3D" id="1.10.10.60">
    <property type="entry name" value="Homeodomain-like"/>
    <property type="match status" value="1"/>
</dbReference>
<proteinExistence type="predicted"/>
<dbReference type="GO" id="GO:0030154">
    <property type="term" value="P:cell differentiation"/>
    <property type="evidence" value="ECO:0007669"/>
    <property type="project" value="TreeGrafter"/>
</dbReference>
<feature type="region of interest" description="Disordered" evidence="7">
    <location>
        <begin position="103"/>
        <end position="126"/>
    </location>
</feature>
<evidence type="ECO:0000256" key="3">
    <source>
        <dbReference type="ARBA" id="ARBA00023155"/>
    </source>
</evidence>
<dbReference type="PANTHER" id="PTHR24324:SF5">
    <property type="entry name" value="HEMATOPOIETICALLY-EXPRESSED HOMEOBOX PROTEIN HHEX"/>
    <property type="match status" value="1"/>
</dbReference>
<keyword evidence="3 5" id="KW-0371">Homeobox</keyword>
<evidence type="ECO:0000313" key="10">
    <source>
        <dbReference type="Proteomes" id="UP000000707"/>
    </source>
</evidence>
<feature type="DNA-binding region" description="Homeobox" evidence="5">
    <location>
        <begin position="49"/>
        <end position="108"/>
    </location>
</feature>
<dbReference type="SMART" id="SM00389">
    <property type="entry name" value="HOX"/>
    <property type="match status" value="1"/>
</dbReference>
<evidence type="ECO:0000256" key="4">
    <source>
        <dbReference type="ARBA" id="ARBA00023242"/>
    </source>
</evidence>
<dbReference type="Proteomes" id="UP000000707">
    <property type="component" value="Unassembled WGS sequence"/>
</dbReference>
<dbReference type="PROSITE" id="PS00027">
    <property type="entry name" value="HOMEOBOX_1"/>
    <property type="match status" value="1"/>
</dbReference>
<dbReference type="STRING" id="590646.G3B027"/>
<dbReference type="InterPro" id="IPR051000">
    <property type="entry name" value="Homeobox_DNA-bind_prot"/>
</dbReference>
<feature type="region of interest" description="Disordered" evidence="7">
    <location>
        <begin position="442"/>
        <end position="472"/>
    </location>
</feature>
<dbReference type="GO" id="GO:0000978">
    <property type="term" value="F:RNA polymerase II cis-regulatory region sequence-specific DNA binding"/>
    <property type="evidence" value="ECO:0007669"/>
    <property type="project" value="TreeGrafter"/>
</dbReference>
<evidence type="ECO:0000256" key="7">
    <source>
        <dbReference type="SAM" id="MobiDB-lite"/>
    </source>
</evidence>
<dbReference type="PANTHER" id="PTHR24324">
    <property type="entry name" value="HOMEOBOX PROTEIN HHEX"/>
    <property type="match status" value="1"/>
</dbReference>
<keyword evidence="10" id="KW-1185">Reference proteome</keyword>
<sequence>MPRAPSPCSFMNTFFISKSPDEWSFLPLLIPQLAPPLPHSLKVGVDTYMTGKRTRASGEVLDYLLHEFELNHNPSPDQRREISDKTNMSEKAVRIWFQNRRAKLRKSERKGRSAHSGSIDSSRSNSVGTAERKQYSRFSINEKYCFIDCTSLSVGSWQRVRSGYYNEQLLKEGLFNLSPFTLNKVMLDFDLLVIVSKKNSEINYFFSSMSDTSRILFRIFYPIANILSCSLLDNNIEKECNELRVTLSHRPKFSVNFYNGVNSSSNQWSICDDFSEGQQVSSAHRDGGSYIPHVLVGTKDSICFLNDFILEQNQQHQGNYMMNDTNSSTGLEGGIEGGYEDEDRVNSQDQSKSNSDNDNMNDMNDMNGINDEFQFSNTHLGPIWNETNELKANGLSPLGQFDGHPVPERKPDLHANFHHNEIFSANTPDFVTASQTPNIISSLSGTTPLEGDRDMEQDTAPEPNRINTSPFQNINNQETFDAMPTDETFDFPLVNEYEVSEHSNIDSPVDTNIERFIDYNNYS</sequence>
<dbReference type="InterPro" id="IPR009057">
    <property type="entry name" value="Homeodomain-like_sf"/>
</dbReference>
<evidence type="ECO:0000313" key="9">
    <source>
        <dbReference type="EMBL" id="EGV65298.1"/>
    </source>
</evidence>
<feature type="region of interest" description="Disordered" evidence="7">
    <location>
        <begin position="322"/>
        <end position="368"/>
    </location>
</feature>
<name>G3B027_CANTC</name>
<dbReference type="HOGENOM" id="CLU_028430_0_0_1"/>
<dbReference type="EMBL" id="GL996514">
    <property type="protein sequence ID" value="EGV65298.1"/>
    <property type="molecule type" value="Genomic_DNA"/>
</dbReference>
<evidence type="ECO:0000256" key="2">
    <source>
        <dbReference type="ARBA" id="ARBA00023125"/>
    </source>
</evidence>
<dbReference type="OrthoDB" id="6159439at2759"/>
<dbReference type="KEGG" id="cten:18249392"/>
<dbReference type="InterPro" id="IPR001356">
    <property type="entry name" value="HD"/>
</dbReference>
<evidence type="ECO:0000259" key="8">
    <source>
        <dbReference type="PROSITE" id="PS50071"/>
    </source>
</evidence>
<dbReference type="SUPFAM" id="SSF46689">
    <property type="entry name" value="Homeodomain-like"/>
    <property type="match status" value="1"/>
</dbReference>
<gene>
    <name evidence="9" type="ORF">CANTEDRAFT_129585</name>
</gene>
<dbReference type="InterPro" id="IPR017970">
    <property type="entry name" value="Homeobox_CS"/>
</dbReference>
<keyword evidence="4 5" id="KW-0539">Nucleus</keyword>
<dbReference type="Pfam" id="PF00046">
    <property type="entry name" value="Homeodomain"/>
    <property type="match status" value="1"/>
</dbReference>
<feature type="domain" description="Homeobox" evidence="8">
    <location>
        <begin position="47"/>
        <end position="107"/>
    </location>
</feature>
<comment type="subcellular location">
    <subcellularLocation>
        <location evidence="1 5 6">Nucleus</location>
    </subcellularLocation>
</comment>
<evidence type="ECO:0000256" key="5">
    <source>
        <dbReference type="PROSITE-ProRule" id="PRU00108"/>
    </source>
</evidence>
<evidence type="ECO:0000256" key="6">
    <source>
        <dbReference type="RuleBase" id="RU000682"/>
    </source>
</evidence>
<feature type="compositionally biased region" description="Low complexity" evidence="7">
    <location>
        <begin position="347"/>
        <end position="367"/>
    </location>
</feature>